<reference evidence="1" key="1">
    <citation type="submission" date="2025-05" db="UniProtKB">
        <authorList>
            <consortium name="Ensembl"/>
        </authorList>
    </citation>
    <scope>IDENTIFICATION</scope>
</reference>
<organism evidence="1 2">
    <name type="scientific">Sus scrofa</name>
    <name type="common">Pig</name>
    <dbReference type="NCBI Taxonomy" id="9823"/>
    <lineage>
        <taxon>Eukaryota</taxon>
        <taxon>Metazoa</taxon>
        <taxon>Chordata</taxon>
        <taxon>Craniata</taxon>
        <taxon>Vertebrata</taxon>
        <taxon>Euteleostomi</taxon>
        <taxon>Mammalia</taxon>
        <taxon>Eutheria</taxon>
        <taxon>Laurasiatheria</taxon>
        <taxon>Artiodactyla</taxon>
        <taxon>Suina</taxon>
        <taxon>Suidae</taxon>
        <taxon>Sus</taxon>
    </lineage>
</organism>
<sequence length="51" mass="5827">VASFSELTCIYSAFIHGGSMPSLNRRQWKQGKNLRSLMITWALGFWTKPPL</sequence>
<dbReference type="Ensembl" id="ENSSSCT00040102069.1">
    <property type="protein sequence ID" value="ENSSSCP00040046070.1"/>
    <property type="gene ID" value="ENSSSCG00040073890.1"/>
</dbReference>
<protein>
    <submittedName>
        <fullName evidence="1">Uncharacterized protein</fullName>
    </submittedName>
</protein>
<dbReference type="AlphaFoldDB" id="A0A8D1FZR5"/>
<dbReference type="Proteomes" id="UP000694571">
    <property type="component" value="Unplaced"/>
</dbReference>
<evidence type="ECO:0000313" key="2">
    <source>
        <dbReference type="Proteomes" id="UP000694722"/>
    </source>
</evidence>
<proteinExistence type="predicted"/>
<dbReference type="Proteomes" id="UP000694722">
    <property type="component" value="Unplaced"/>
</dbReference>
<accession>A0A8D1FZR5</accession>
<evidence type="ECO:0000313" key="1">
    <source>
        <dbReference type="Ensembl" id="ENSSSCP00040046070.1"/>
    </source>
</evidence>
<dbReference type="Ensembl" id="ENSSSCT00050038179.1">
    <property type="protein sequence ID" value="ENSSSCP00050015826.1"/>
    <property type="gene ID" value="ENSSSCG00050028389.1"/>
</dbReference>
<name>A0A8D1FZR5_PIG</name>